<name>A0A2B7ZME7_9EURO</name>
<proteinExistence type="predicted"/>
<comment type="caution">
    <text evidence="1">The sequence shown here is derived from an EMBL/GenBank/DDBJ whole genome shotgun (WGS) entry which is preliminary data.</text>
</comment>
<evidence type="ECO:0000313" key="1">
    <source>
        <dbReference type="EMBL" id="PGH34348.1"/>
    </source>
</evidence>
<gene>
    <name evidence="1" type="ORF">GX50_02831</name>
</gene>
<keyword evidence="2" id="KW-1185">Reference proteome</keyword>
<organism evidence="1 2">
    <name type="scientific">[Emmonsia] crescens</name>
    <dbReference type="NCBI Taxonomy" id="73230"/>
    <lineage>
        <taxon>Eukaryota</taxon>
        <taxon>Fungi</taxon>
        <taxon>Dikarya</taxon>
        <taxon>Ascomycota</taxon>
        <taxon>Pezizomycotina</taxon>
        <taxon>Eurotiomycetes</taxon>
        <taxon>Eurotiomycetidae</taxon>
        <taxon>Onygenales</taxon>
        <taxon>Ajellomycetaceae</taxon>
        <taxon>Emergomyces</taxon>
    </lineage>
</organism>
<evidence type="ECO:0000313" key="2">
    <source>
        <dbReference type="Proteomes" id="UP000226031"/>
    </source>
</evidence>
<dbReference type="VEuPathDB" id="FungiDB:EMCG_03190"/>
<dbReference type="STRING" id="73230.A0A2B7ZME7"/>
<reference evidence="1 2" key="1">
    <citation type="submission" date="2017-10" db="EMBL/GenBank/DDBJ databases">
        <title>Comparative genomics in systemic dimorphic fungi from Ajellomycetaceae.</title>
        <authorList>
            <person name="Munoz J.F."/>
            <person name="Mcewen J.G."/>
            <person name="Clay O.K."/>
            <person name="Cuomo C.A."/>
        </authorList>
    </citation>
    <scope>NUCLEOTIDE SEQUENCE [LARGE SCALE GENOMIC DNA]</scope>
    <source>
        <strain evidence="1 2">UAMH4076</strain>
    </source>
</reference>
<dbReference type="EMBL" id="PDND01000042">
    <property type="protein sequence ID" value="PGH34348.1"/>
    <property type="molecule type" value="Genomic_DNA"/>
</dbReference>
<sequence length="279" mass="31780">MKRLTGHHISVRELLLCQLSFITQFLTSFDIQDVMHLGLTCQYFWTISRSAFEWGLQLLALARTIDGHIGDLAKTSWDYSISRMGNRGTILAKRSNCMNLLKPELHLSFPDVLLRHALDLVQKCHCPGDLLKVTDPALASFYPPDRQWVLRNLTTRQFVTARAVALKPECIQSPFIDVLGFGEVIIAQNFYATHDAHYPGYCFELQEGTLQEGTRCKGVWAGHTLDIILLDSVHINDLWKDASDKVVSWIARICEAEFGEEWREKLISQKCRASLMRGT</sequence>
<dbReference type="AlphaFoldDB" id="A0A2B7ZME7"/>
<accession>A0A2B7ZME7</accession>
<dbReference type="Proteomes" id="UP000226031">
    <property type="component" value="Unassembled WGS sequence"/>
</dbReference>
<protein>
    <submittedName>
        <fullName evidence="1">Uncharacterized protein</fullName>
    </submittedName>
</protein>